<feature type="transmembrane region" description="Helical" evidence="1">
    <location>
        <begin position="195"/>
        <end position="225"/>
    </location>
</feature>
<dbReference type="InterPro" id="IPR010390">
    <property type="entry name" value="ABC-2_transporter-like"/>
</dbReference>
<dbReference type="PANTHER" id="PTHR36833:SF1">
    <property type="entry name" value="INTEGRAL MEMBRANE TRANSPORT PROTEIN"/>
    <property type="match status" value="1"/>
</dbReference>
<evidence type="ECO:0000313" key="3">
    <source>
        <dbReference type="Proteomes" id="UP000199101"/>
    </source>
</evidence>
<feature type="transmembrane region" description="Helical" evidence="1">
    <location>
        <begin position="141"/>
        <end position="174"/>
    </location>
</feature>
<feature type="transmembrane region" description="Helical" evidence="1">
    <location>
        <begin position="26"/>
        <end position="51"/>
    </location>
</feature>
<feature type="transmembrane region" description="Helical" evidence="1">
    <location>
        <begin position="63"/>
        <end position="82"/>
    </location>
</feature>
<dbReference type="PANTHER" id="PTHR36833">
    <property type="entry name" value="SLR0610 PROTEIN-RELATED"/>
    <property type="match status" value="1"/>
</dbReference>
<dbReference type="AlphaFoldDB" id="A0A1C3XC73"/>
<dbReference type="EMBL" id="FMAG01000014">
    <property type="protein sequence ID" value="SCB49900.1"/>
    <property type="molecule type" value="Genomic_DNA"/>
</dbReference>
<dbReference type="STRING" id="410764.GA0061103_0712"/>
<dbReference type="Proteomes" id="UP000199101">
    <property type="component" value="Unassembled WGS sequence"/>
</dbReference>
<name>A0A1C3XC73_9HYPH</name>
<dbReference type="Pfam" id="PF06182">
    <property type="entry name" value="ABC2_membrane_6"/>
    <property type="match status" value="1"/>
</dbReference>
<accession>A0A1C3XC73</accession>
<keyword evidence="1" id="KW-0812">Transmembrane</keyword>
<protein>
    <submittedName>
        <fullName evidence="2">ABC-2 type transport system permease protein</fullName>
    </submittedName>
</protein>
<dbReference type="OrthoDB" id="9788195at2"/>
<reference evidence="3" key="1">
    <citation type="submission" date="2016-08" db="EMBL/GenBank/DDBJ databases">
        <authorList>
            <person name="Varghese N."/>
            <person name="Submissions Spin"/>
        </authorList>
    </citation>
    <scope>NUCLEOTIDE SEQUENCE [LARGE SCALE GENOMIC DNA]</scope>
    <source>
        <strain evidence="3">HAMBI 2975</strain>
    </source>
</reference>
<gene>
    <name evidence="2" type="ORF">GA0061103_0712</name>
</gene>
<evidence type="ECO:0000256" key="1">
    <source>
        <dbReference type="SAM" id="Phobius"/>
    </source>
</evidence>
<keyword evidence="3" id="KW-1185">Reference proteome</keyword>
<proteinExistence type="predicted"/>
<keyword evidence="1" id="KW-0472">Membrane</keyword>
<feature type="transmembrane region" description="Helical" evidence="1">
    <location>
        <begin position="107"/>
        <end position="135"/>
    </location>
</feature>
<feature type="transmembrane region" description="Helical" evidence="1">
    <location>
        <begin position="231"/>
        <end position="252"/>
    </location>
</feature>
<keyword evidence="1" id="KW-1133">Transmembrane helix</keyword>
<dbReference type="RefSeq" id="WP_092719940.1">
    <property type="nucleotide sequence ID" value="NZ_FMAG01000014.1"/>
</dbReference>
<organism evidence="2 3">
    <name type="scientific">Rhizobium multihospitium</name>
    <dbReference type="NCBI Taxonomy" id="410764"/>
    <lineage>
        <taxon>Bacteria</taxon>
        <taxon>Pseudomonadati</taxon>
        <taxon>Pseudomonadota</taxon>
        <taxon>Alphaproteobacteria</taxon>
        <taxon>Hyphomicrobiales</taxon>
        <taxon>Rhizobiaceae</taxon>
        <taxon>Rhizobium/Agrobacterium group</taxon>
        <taxon>Rhizobium</taxon>
    </lineage>
</organism>
<sequence>MGHSLSTLWFIARLYMRTRLEYRSSLVLGWISQAFGYAGAYAAVWLILARFEVLGGWRWPELALLLGFHILSYSLGASLSFVQMRDMEGLVQRGGFDALLVKPISPWAYLVFSGLNIGYGGHILLGLGLSSWALIQLHPAWAWWTMPFAIGALVSAAMLVCAILTMIGATALIWGRSNHLYSIFFGFWQLARYPLNIFPGAIQIVMLTAMPLAFISFVPVAVILGKDVPVLGAWAPILSIAAGPVTAGIAAMHWRYCVNHYQSGGG</sequence>
<evidence type="ECO:0000313" key="2">
    <source>
        <dbReference type="EMBL" id="SCB49900.1"/>
    </source>
</evidence>